<accession>A0AAE7JSL7</accession>
<keyword evidence="1" id="KW-0732">Signal</keyword>
<dbReference type="RefSeq" id="WP_221035259.1">
    <property type="nucleotide sequence ID" value="NZ_CAMKUK010000006.1"/>
</dbReference>
<dbReference type="Proteomes" id="UP000503464">
    <property type="component" value="Chromosome"/>
</dbReference>
<evidence type="ECO:0000259" key="2">
    <source>
        <dbReference type="Pfam" id="PF05229"/>
    </source>
</evidence>
<dbReference type="Pfam" id="PF05229">
    <property type="entry name" value="SCPU"/>
    <property type="match status" value="1"/>
</dbReference>
<reference evidence="4" key="1">
    <citation type="submission" date="2020-03" db="EMBL/GenBank/DDBJ databases">
        <title>Genome sequences of seven Enterobacteriaceae strains isolated from Canadian wastewater treatment facilities.</title>
        <authorList>
            <person name="Huang H."/>
            <person name="Chmara J.T."/>
            <person name="Duceppe M.-O."/>
        </authorList>
    </citation>
    <scope>NUCLEOTIDE SEQUENCE [LARGE SCALE GENOMIC DNA]</scope>
    <source>
        <strain evidence="4">Biosolid 3</strain>
    </source>
</reference>
<name>A0AAE7JSL7_SERFO</name>
<dbReference type="InterPro" id="IPR007893">
    <property type="entry name" value="Spore_coat_U/FanG"/>
</dbReference>
<feature type="signal peptide" evidence="1">
    <location>
        <begin position="1"/>
        <end position="25"/>
    </location>
</feature>
<organism evidence="3 4">
    <name type="scientific">Serratia fonticola</name>
    <dbReference type="NCBI Taxonomy" id="47917"/>
    <lineage>
        <taxon>Bacteria</taxon>
        <taxon>Pseudomonadati</taxon>
        <taxon>Pseudomonadota</taxon>
        <taxon>Gammaproteobacteria</taxon>
        <taxon>Enterobacterales</taxon>
        <taxon>Yersiniaceae</taxon>
        <taxon>Serratia</taxon>
    </lineage>
</organism>
<feature type="domain" description="Spore coat protein U/FanG" evidence="2">
    <location>
        <begin position="33"/>
        <end position="166"/>
    </location>
</feature>
<dbReference type="EMBL" id="CP054160">
    <property type="protein sequence ID" value="QKJ57899.2"/>
    <property type="molecule type" value="Genomic_DNA"/>
</dbReference>
<evidence type="ECO:0000256" key="1">
    <source>
        <dbReference type="SAM" id="SignalP"/>
    </source>
</evidence>
<evidence type="ECO:0000313" key="4">
    <source>
        <dbReference type="Proteomes" id="UP000503464"/>
    </source>
</evidence>
<dbReference type="AlphaFoldDB" id="A0AAE7JSL7"/>
<feature type="chain" id="PRO_5042265035" evidence="1">
    <location>
        <begin position="26"/>
        <end position="169"/>
    </location>
</feature>
<proteinExistence type="predicted"/>
<gene>
    <name evidence="3" type="ORF">G9399_05205</name>
</gene>
<protein>
    <submittedName>
        <fullName evidence="3">Spore coat U domain-containing protein</fullName>
    </submittedName>
</protein>
<evidence type="ECO:0000313" key="3">
    <source>
        <dbReference type="EMBL" id="QKJ57899.2"/>
    </source>
</evidence>
<sequence length="169" mass="18082">MGIKLSSTSLILVLGLSTMNSPVQAKAGQQVSAKFDVTATINNGCRFIGSNKLSVDLPDLLIGQSSVSSQAYFNLQCTPGANATIGIDSGQHPLSRGNRALALDGGNDQLIPYQIFAVKEGKKIEWETPIIFTPDELNKKIEIDVEINHPPSPLIPGHYTDTATITVSY</sequence>